<comment type="similarity">
    <text evidence="2">In the N-terminal section; belongs to the PMEI family.</text>
</comment>
<dbReference type="SUPFAM" id="SSF101148">
    <property type="entry name" value="Plant invertase/pectin methylesterase inhibitor"/>
    <property type="match status" value="1"/>
</dbReference>
<dbReference type="InterPro" id="IPR033131">
    <property type="entry name" value="Pectinesterase_Asp_AS"/>
</dbReference>
<comment type="subcellular location">
    <subcellularLocation>
        <location evidence="7">Secreted</location>
        <location evidence="7">Cell wall</location>
    </subcellularLocation>
</comment>
<dbReference type="GO" id="GO:0045490">
    <property type="term" value="P:pectin catabolic process"/>
    <property type="evidence" value="ECO:0007669"/>
    <property type="project" value="UniProtKB-UniRule"/>
</dbReference>
<keyword evidence="7" id="KW-0961">Cell wall biogenesis/degradation</keyword>
<dbReference type="SUPFAM" id="SSF51126">
    <property type="entry name" value="Pectin lyase-like"/>
    <property type="match status" value="1"/>
</dbReference>
<sequence>MSSSNEPLIPTPTRRTSLPAKAIAICLILSLASLATLIALHKPTIRHSTPLLRPSDLCRLSASPAACATIVSDAIAAGGSSVRPNPAQVLQALISRSLIQLDAVLVSIHPPTNSNLDPKSALADCVGLLDLSRDRLLDSASAVASGNHADARTWLSAALTNHDTCLDGQLPAPSCLDSLVALASASLAVLNAVSAPDSRDVVVVENFPSWVAAKDRKLLEASTANPVIEANVTVAADGSGDYGTVQEAVDNAPSKGKSRYVIRVKNGTYVENVMVWKNKTNVMIVGDGVDSTVITGDRNVIDRWTTFNSATLAAVADGFILQDICIQNTAGPEKHQAVALRVGADRSVINRCRLAGYQDTLYAHSLRQFYRETSISGTVDFVFGNAAVVFQKCCLVARLPMRNQQNLVTAQGRTDPNQNTGTSIQDCRVVPGPDLLQAETHVPTYLGRPWKNFSRTVYMQSYIDGHVDRKGWLEWDGDFALDTLYYGEFANVGPGAGTAGRVNWTGYNVITDPNVANDFTVAQFIQGGQWLQSTGVEYTEGL</sequence>
<dbReference type="NCBIfam" id="TIGR01614">
    <property type="entry name" value="PME_inhib"/>
    <property type="match status" value="1"/>
</dbReference>
<evidence type="ECO:0000313" key="9">
    <source>
        <dbReference type="EMBL" id="KAJ6791152.1"/>
    </source>
</evidence>
<feature type="domain" description="Pectinesterase inhibitor" evidence="8">
    <location>
        <begin position="49"/>
        <end position="189"/>
    </location>
</feature>
<keyword evidence="5 7" id="KW-0063">Aspartyl esterase</keyword>
<keyword evidence="10" id="KW-1185">Reference proteome</keyword>
<feature type="active site" evidence="6">
    <location>
        <position position="380"/>
    </location>
</feature>
<dbReference type="FunFam" id="2.160.20.10:FF:000001">
    <property type="entry name" value="Pectinesterase"/>
    <property type="match status" value="1"/>
</dbReference>
<name>A0AAX6DH85_IRIPA</name>
<dbReference type="InterPro" id="IPR012334">
    <property type="entry name" value="Pectin_lyas_fold"/>
</dbReference>
<dbReference type="InterPro" id="IPR035513">
    <property type="entry name" value="Invertase/methylesterase_inhib"/>
</dbReference>
<evidence type="ECO:0000313" key="10">
    <source>
        <dbReference type="Proteomes" id="UP001140949"/>
    </source>
</evidence>
<evidence type="ECO:0000256" key="2">
    <source>
        <dbReference type="ARBA" id="ARBA00006027"/>
    </source>
</evidence>
<dbReference type="Pfam" id="PF01095">
    <property type="entry name" value="Pectinesterase"/>
    <property type="match status" value="1"/>
</dbReference>
<dbReference type="PROSITE" id="PS00800">
    <property type="entry name" value="PECTINESTERASE_1"/>
    <property type="match status" value="1"/>
</dbReference>
<evidence type="ECO:0000256" key="1">
    <source>
        <dbReference type="ARBA" id="ARBA00005184"/>
    </source>
</evidence>
<organism evidence="9 10">
    <name type="scientific">Iris pallida</name>
    <name type="common">Sweet iris</name>
    <dbReference type="NCBI Taxonomy" id="29817"/>
    <lineage>
        <taxon>Eukaryota</taxon>
        <taxon>Viridiplantae</taxon>
        <taxon>Streptophyta</taxon>
        <taxon>Embryophyta</taxon>
        <taxon>Tracheophyta</taxon>
        <taxon>Spermatophyta</taxon>
        <taxon>Magnoliopsida</taxon>
        <taxon>Liliopsida</taxon>
        <taxon>Asparagales</taxon>
        <taxon>Iridaceae</taxon>
        <taxon>Iridoideae</taxon>
        <taxon>Irideae</taxon>
        <taxon>Iris</taxon>
    </lineage>
</organism>
<dbReference type="InterPro" id="IPR018040">
    <property type="entry name" value="Pectinesterase_Tyr_AS"/>
</dbReference>
<evidence type="ECO:0000256" key="7">
    <source>
        <dbReference type="RuleBase" id="RU000589"/>
    </source>
</evidence>
<dbReference type="AlphaFoldDB" id="A0AAX6DH85"/>
<evidence type="ECO:0000256" key="4">
    <source>
        <dbReference type="ARBA" id="ARBA00022801"/>
    </source>
</evidence>
<dbReference type="PANTHER" id="PTHR31707">
    <property type="entry name" value="PECTINESTERASE"/>
    <property type="match status" value="1"/>
</dbReference>
<reference evidence="9" key="1">
    <citation type="journal article" date="2023" name="GigaByte">
        <title>Genome assembly of the bearded iris, Iris pallida Lam.</title>
        <authorList>
            <person name="Bruccoleri R.E."/>
            <person name="Oakeley E.J."/>
            <person name="Faust A.M.E."/>
            <person name="Altorfer M."/>
            <person name="Dessus-Babus S."/>
            <person name="Burckhardt D."/>
            <person name="Oertli M."/>
            <person name="Naumann U."/>
            <person name="Petersen F."/>
            <person name="Wong J."/>
        </authorList>
    </citation>
    <scope>NUCLEOTIDE SEQUENCE</scope>
    <source>
        <strain evidence="9">GSM-AAB239-AS_SAM_17_03QT</strain>
    </source>
</reference>
<accession>A0AAX6DH85</accession>
<dbReference type="Gene3D" id="2.160.20.10">
    <property type="entry name" value="Single-stranded right-handed beta-helix, Pectin lyase-like"/>
    <property type="match status" value="1"/>
</dbReference>
<dbReference type="InterPro" id="IPR011050">
    <property type="entry name" value="Pectin_lyase_fold/virulence"/>
</dbReference>
<dbReference type="Pfam" id="PF04043">
    <property type="entry name" value="PMEI"/>
    <property type="match status" value="1"/>
</dbReference>
<dbReference type="InterPro" id="IPR006501">
    <property type="entry name" value="Pectinesterase_inhib_dom"/>
</dbReference>
<proteinExistence type="inferred from homology"/>
<dbReference type="SMART" id="SM00856">
    <property type="entry name" value="PMEI"/>
    <property type="match status" value="1"/>
</dbReference>
<comment type="pathway">
    <text evidence="1 7">Glycan metabolism; pectin degradation; 2-dehydro-3-deoxy-D-gluconate from pectin: step 1/5.</text>
</comment>
<evidence type="ECO:0000256" key="3">
    <source>
        <dbReference type="ARBA" id="ARBA00007786"/>
    </source>
</evidence>
<dbReference type="GO" id="GO:0030599">
    <property type="term" value="F:pectinesterase activity"/>
    <property type="evidence" value="ECO:0007669"/>
    <property type="project" value="UniProtKB-UniRule"/>
</dbReference>
<evidence type="ECO:0000256" key="5">
    <source>
        <dbReference type="ARBA" id="ARBA00023085"/>
    </source>
</evidence>
<dbReference type="GO" id="GO:0042545">
    <property type="term" value="P:cell wall modification"/>
    <property type="evidence" value="ECO:0007669"/>
    <property type="project" value="UniProtKB-UniRule"/>
</dbReference>
<keyword evidence="7" id="KW-0134">Cell wall</keyword>
<comment type="caution">
    <text evidence="9">The sequence shown here is derived from an EMBL/GenBank/DDBJ whole genome shotgun (WGS) entry which is preliminary data.</text>
</comment>
<dbReference type="PROSITE" id="PS00503">
    <property type="entry name" value="PECTINESTERASE_2"/>
    <property type="match status" value="1"/>
</dbReference>
<dbReference type="EC" id="3.1.1.11" evidence="7"/>
<comment type="catalytic activity">
    <reaction evidence="7">
        <text>[(1-&gt;4)-alpha-D-galacturonosyl methyl ester](n) + n H2O = [(1-&gt;4)-alpha-D-galacturonosyl](n) + n methanol + n H(+)</text>
        <dbReference type="Rhea" id="RHEA:22380"/>
        <dbReference type="Rhea" id="RHEA-COMP:14570"/>
        <dbReference type="Rhea" id="RHEA-COMP:14573"/>
        <dbReference type="ChEBI" id="CHEBI:15377"/>
        <dbReference type="ChEBI" id="CHEBI:15378"/>
        <dbReference type="ChEBI" id="CHEBI:17790"/>
        <dbReference type="ChEBI" id="CHEBI:140522"/>
        <dbReference type="ChEBI" id="CHEBI:140523"/>
        <dbReference type="EC" id="3.1.1.11"/>
    </reaction>
</comment>
<comment type="similarity">
    <text evidence="3">In the C-terminal section; belongs to the pectinesterase family.</text>
</comment>
<evidence type="ECO:0000259" key="8">
    <source>
        <dbReference type="SMART" id="SM00856"/>
    </source>
</evidence>
<comment type="function">
    <text evidence="7">Acts in the modification of cell walls via demethylesterification of cell wall pectin.</text>
</comment>
<keyword evidence="4 7" id="KW-0378">Hydrolase</keyword>
<protein>
    <recommendedName>
        <fullName evidence="7">Pectinesterase</fullName>
        <ecNumber evidence="7">3.1.1.11</ecNumber>
    </recommendedName>
</protein>
<reference evidence="9" key="2">
    <citation type="submission" date="2023-04" db="EMBL/GenBank/DDBJ databases">
        <authorList>
            <person name="Bruccoleri R.E."/>
            <person name="Oakeley E.J."/>
            <person name="Faust A.-M."/>
            <person name="Dessus-Babus S."/>
            <person name="Altorfer M."/>
            <person name="Burckhardt D."/>
            <person name="Oertli M."/>
            <person name="Naumann U."/>
            <person name="Petersen F."/>
            <person name="Wong J."/>
        </authorList>
    </citation>
    <scope>NUCLEOTIDE SEQUENCE</scope>
    <source>
        <strain evidence="9">GSM-AAB239-AS_SAM_17_03QT</strain>
        <tissue evidence="9">Leaf</tissue>
    </source>
</reference>
<dbReference type="EMBL" id="JANAVB010044619">
    <property type="protein sequence ID" value="KAJ6791152.1"/>
    <property type="molecule type" value="Genomic_DNA"/>
</dbReference>
<dbReference type="GO" id="GO:0004857">
    <property type="term" value="F:enzyme inhibitor activity"/>
    <property type="evidence" value="ECO:0007669"/>
    <property type="project" value="InterPro"/>
</dbReference>
<gene>
    <name evidence="9" type="ORF">M6B38_245810</name>
</gene>
<dbReference type="InterPro" id="IPR000070">
    <property type="entry name" value="Pectinesterase_cat"/>
</dbReference>
<dbReference type="Gene3D" id="1.20.140.40">
    <property type="entry name" value="Invertase/pectin methylesterase inhibitor family protein"/>
    <property type="match status" value="1"/>
</dbReference>
<dbReference type="Proteomes" id="UP001140949">
    <property type="component" value="Unassembled WGS sequence"/>
</dbReference>
<evidence type="ECO:0000256" key="6">
    <source>
        <dbReference type="PROSITE-ProRule" id="PRU10040"/>
    </source>
</evidence>
<keyword evidence="7" id="KW-0964">Secreted</keyword>